<dbReference type="InterPro" id="IPR037151">
    <property type="entry name" value="AlkB-like_sf"/>
</dbReference>
<dbReference type="GO" id="GO:0005759">
    <property type="term" value="C:mitochondrial matrix"/>
    <property type="evidence" value="ECO:0007669"/>
    <property type="project" value="TreeGrafter"/>
</dbReference>
<dbReference type="HOGENOM" id="CLU_052246_2_0_1"/>
<dbReference type="GO" id="GO:0006631">
    <property type="term" value="P:fatty acid metabolic process"/>
    <property type="evidence" value="ECO:0007669"/>
    <property type="project" value="TreeGrafter"/>
</dbReference>
<dbReference type="Gene3D" id="2.60.120.590">
    <property type="entry name" value="Alpha-ketoglutarate-dependent dioxygenase AlkB-like"/>
    <property type="match status" value="1"/>
</dbReference>
<dbReference type="EMBL" id="KN833690">
    <property type="protein sequence ID" value="KIK29102.1"/>
    <property type="molecule type" value="Genomic_DNA"/>
</dbReference>
<dbReference type="SUPFAM" id="SSF51197">
    <property type="entry name" value="Clavaminate synthase-like"/>
    <property type="match status" value="1"/>
</dbReference>
<reference evidence="4" key="2">
    <citation type="submission" date="2015-01" db="EMBL/GenBank/DDBJ databases">
        <title>Evolutionary Origins and Diversification of the Mycorrhizal Mutualists.</title>
        <authorList>
            <consortium name="DOE Joint Genome Institute"/>
            <consortium name="Mycorrhizal Genomics Consortium"/>
            <person name="Kohler A."/>
            <person name="Kuo A."/>
            <person name="Nagy L.G."/>
            <person name="Floudas D."/>
            <person name="Copeland A."/>
            <person name="Barry K.W."/>
            <person name="Cichocki N."/>
            <person name="Veneault-Fourrey C."/>
            <person name="LaButti K."/>
            <person name="Lindquist E.A."/>
            <person name="Lipzen A."/>
            <person name="Lundell T."/>
            <person name="Morin E."/>
            <person name="Murat C."/>
            <person name="Riley R."/>
            <person name="Ohm R."/>
            <person name="Sun H."/>
            <person name="Tunlid A."/>
            <person name="Henrissat B."/>
            <person name="Grigoriev I.V."/>
            <person name="Hibbett D.S."/>
            <person name="Martin F."/>
        </authorList>
    </citation>
    <scope>NUCLEOTIDE SEQUENCE [LARGE SCALE GENOMIC DNA]</scope>
    <source>
        <strain evidence="4">441</strain>
    </source>
</reference>
<feature type="domain" description="Fe2OG dioxygenase" evidence="2">
    <location>
        <begin position="148"/>
        <end position="273"/>
    </location>
</feature>
<evidence type="ECO:0000256" key="1">
    <source>
        <dbReference type="SAM" id="MobiDB-lite"/>
    </source>
</evidence>
<protein>
    <recommendedName>
        <fullName evidence="2">Fe2OG dioxygenase domain-containing protein</fullName>
    </recommendedName>
</protein>
<evidence type="ECO:0000259" key="2">
    <source>
        <dbReference type="PROSITE" id="PS51471"/>
    </source>
</evidence>
<organism evidence="3 4">
    <name type="scientific">Pisolithus microcarpus 441</name>
    <dbReference type="NCBI Taxonomy" id="765257"/>
    <lineage>
        <taxon>Eukaryota</taxon>
        <taxon>Fungi</taxon>
        <taxon>Dikarya</taxon>
        <taxon>Basidiomycota</taxon>
        <taxon>Agaricomycotina</taxon>
        <taxon>Agaricomycetes</taxon>
        <taxon>Agaricomycetidae</taxon>
        <taxon>Boletales</taxon>
        <taxon>Sclerodermatineae</taxon>
        <taxon>Pisolithaceae</taxon>
        <taxon>Pisolithus</taxon>
    </lineage>
</organism>
<dbReference type="InterPro" id="IPR027450">
    <property type="entry name" value="AlkB-like"/>
</dbReference>
<dbReference type="STRING" id="765257.A0A0D0A400"/>
<reference evidence="3 4" key="1">
    <citation type="submission" date="2014-04" db="EMBL/GenBank/DDBJ databases">
        <authorList>
            <consortium name="DOE Joint Genome Institute"/>
            <person name="Kuo A."/>
            <person name="Kohler A."/>
            <person name="Costa M.D."/>
            <person name="Nagy L.G."/>
            <person name="Floudas D."/>
            <person name="Copeland A."/>
            <person name="Barry K.W."/>
            <person name="Cichocki N."/>
            <person name="Veneault-Fourrey C."/>
            <person name="LaButti K."/>
            <person name="Lindquist E.A."/>
            <person name="Lipzen A."/>
            <person name="Lundell T."/>
            <person name="Morin E."/>
            <person name="Murat C."/>
            <person name="Sun H."/>
            <person name="Tunlid A."/>
            <person name="Henrissat B."/>
            <person name="Grigoriev I.V."/>
            <person name="Hibbett D.S."/>
            <person name="Martin F."/>
            <person name="Nordberg H.P."/>
            <person name="Cantor M.N."/>
            <person name="Hua S.X."/>
        </authorList>
    </citation>
    <scope>NUCLEOTIDE SEQUENCE [LARGE SCALE GENOMIC DNA]</scope>
    <source>
        <strain evidence="3 4">441</strain>
    </source>
</reference>
<dbReference type="GO" id="GO:0006974">
    <property type="term" value="P:DNA damage response"/>
    <property type="evidence" value="ECO:0007669"/>
    <property type="project" value="InterPro"/>
</dbReference>
<proteinExistence type="predicted"/>
<name>A0A0D0A400_9AGAM</name>
<dbReference type="InterPro" id="IPR005123">
    <property type="entry name" value="Oxoglu/Fe-dep_dioxygenase_dom"/>
</dbReference>
<dbReference type="GO" id="GO:0016706">
    <property type="term" value="F:2-oxoglutarate-dependent dioxygenase activity"/>
    <property type="evidence" value="ECO:0007669"/>
    <property type="project" value="TreeGrafter"/>
</dbReference>
<dbReference type="InterPro" id="IPR032870">
    <property type="entry name" value="ALKBH7-like"/>
</dbReference>
<dbReference type="PANTHER" id="PTHR21052">
    <property type="entry name" value="SPERMATOGENESIS ASSOCIATED 11-RELATED"/>
    <property type="match status" value="1"/>
</dbReference>
<gene>
    <name evidence="3" type="ORF">PISMIDRAFT_672497</name>
</gene>
<evidence type="ECO:0000313" key="3">
    <source>
        <dbReference type="EMBL" id="KIK29102.1"/>
    </source>
</evidence>
<sequence length="284" mass="31724">MDEDGGIGDRQLEGDDTMSLSPVDSNDSDVDSLFDEPCIPAHPIAIRTPPPIPGLFVPPVFLPPELEDEIASECKRLYFEGRNANQVMLFGRTTSGADRDTDDRDARMGKGLPPFLISLLHHLSDVLRRRIPDTLYDVLFPPWGAPPRARQAIVNLYHPGEGITPHVDLLNRFDDGIIGVSLRSGCVMTFERVAEILTCQQERYNGDVVGSQSRWDLYLPERSILILSKDARYGWTHGIPGRTHDLVESEDKEQEPHLIRRGTRLSVTFRWLLPGADIVGGPDP</sequence>
<dbReference type="PROSITE" id="PS51471">
    <property type="entry name" value="FE2OG_OXY"/>
    <property type="match status" value="1"/>
</dbReference>
<accession>A0A0D0A400</accession>
<dbReference type="PANTHER" id="PTHR21052:SF0">
    <property type="entry name" value="ALPHA-KETOGLUTARATE-DEPENDENT DIOXYGENASE ALKB HOMOLOG 7, MITOCHONDRIAL"/>
    <property type="match status" value="1"/>
</dbReference>
<keyword evidence="4" id="KW-1185">Reference proteome</keyword>
<evidence type="ECO:0000313" key="4">
    <source>
        <dbReference type="Proteomes" id="UP000054018"/>
    </source>
</evidence>
<dbReference type="Proteomes" id="UP000054018">
    <property type="component" value="Unassembled WGS sequence"/>
</dbReference>
<dbReference type="AlphaFoldDB" id="A0A0D0A400"/>
<feature type="region of interest" description="Disordered" evidence="1">
    <location>
        <begin position="1"/>
        <end position="29"/>
    </location>
</feature>
<dbReference type="OrthoDB" id="412814at2759"/>
<dbReference type="Pfam" id="PF13532">
    <property type="entry name" value="2OG-FeII_Oxy_2"/>
    <property type="match status" value="1"/>
</dbReference>